<accession>A0A158R3J7</accession>
<keyword evidence="4" id="KW-0498">Mitosis</keyword>
<dbReference type="GO" id="GO:0005737">
    <property type="term" value="C:cytoplasm"/>
    <property type="evidence" value="ECO:0007669"/>
    <property type="project" value="TreeGrafter"/>
</dbReference>
<keyword evidence="3" id="KW-0132">Cell division</keyword>
<dbReference type="STRING" id="27835.A0A158R3J7"/>
<reference evidence="7 8" key="2">
    <citation type="submission" date="2018-11" db="EMBL/GenBank/DDBJ databases">
        <authorList>
            <consortium name="Pathogen Informatics"/>
        </authorList>
    </citation>
    <scope>NUCLEOTIDE SEQUENCE [LARGE SCALE GENOMIC DNA]</scope>
</reference>
<proteinExistence type="inferred from homology"/>
<dbReference type="Proteomes" id="UP000271162">
    <property type="component" value="Unassembled WGS sequence"/>
</dbReference>
<dbReference type="Gene3D" id="2.20.25.10">
    <property type="match status" value="1"/>
</dbReference>
<feature type="compositionally biased region" description="Basic and acidic residues" evidence="6">
    <location>
        <begin position="121"/>
        <end position="135"/>
    </location>
</feature>
<evidence type="ECO:0000313" key="8">
    <source>
        <dbReference type="Proteomes" id="UP000271162"/>
    </source>
</evidence>
<name>A0A158R3J7_NIPBR</name>
<dbReference type="PANTHER" id="PTHR14728:SF2">
    <property type="entry name" value="PROTEIN AURORA BOREALIS"/>
    <property type="match status" value="1"/>
</dbReference>
<dbReference type="InterPro" id="IPR005651">
    <property type="entry name" value="Trm112-like"/>
</dbReference>
<dbReference type="OMA" id="RSHITNP"/>
<dbReference type="WBParaSite" id="NBR_0001844201-mRNA-1">
    <property type="protein sequence ID" value="NBR_0001844201-mRNA-1"/>
    <property type="gene ID" value="NBR_0001844201"/>
</dbReference>
<dbReference type="SUPFAM" id="SSF158997">
    <property type="entry name" value="Trm112p-like"/>
    <property type="match status" value="1"/>
</dbReference>
<evidence type="ECO:0000256" key="4">
    <source>
        <dbReference type="ARBA" id="ARBA00022776"/>
    </source>
</evidence>
<organism evidence="9">
    <name type="scientific">Nippostrongylus brasiliensis</name>
    <name type="common">Rat hookworm</name>
    <dbReference type="NCBI Taxonomy" id="27835"/>
    <lineage>
        <taxon>Eukaryota</taxon>
        <taxon>Metazoa</taxon>
        <taxon>Ecdysozoa</taxon>
        <taxon>Nematoda</taxon>
        <taxon>Chromadorea</taxon>
        <taxon>Rhabditida</taxon>
        <taxon>Rhabditina</taxon>
        <taxon>Rhabditomorpha</taxon>
        <taxon>Strongyloidea</taxon>
        <taxon>Heligmosomidae</taxon>
        <taxon>Nippostrongylus</taxon>
    </lineage>
</organism>
<keyword evidence="5" id="KW-0131">Cell cycle</keyword>
<dbReference type="InterPro" id="IPR023252">
    <property type="entry name" value="Aurora_borealis_protein"/>
</dbReference>
<dbReference type="EMBL" id="UYSL01023420">
    <property type="protein sequence ID" value="VDL82168.1"/>
    <property type="molecule type" value="Genomic_DNA"/>
</dbReference>
<dbReference type="GO" id="GO:0019901">
    <property type="term" value="F:protein kinase binding"/>
    <property type="evidence" value="ECO:0007669"/>
    <property type="project" value="TreeGrafter"/>
</dbReference>
<dbReference type="Pfam" id="PF15280">
    <property type="entry name" value="BORA_N"/>
    <property type="match status" value="1"/>
</dbReference>
<dbReference type="GO" id="GO:0005634">
    <property type="term" value="C:nucleus"/>
    <property type="evidence" value="ECO:0007669"/>
    <property type="project" value="TreeGrafter"/>
</dbReference>
<gene>
    <name evidence="7" type="ORF">NBR_LOCUS18443</name>
</gene>
<evidence type="ECO:0000256" key="6">
    <source>
        <dbReference type="SAM" id="MobiDB-lite"/>
    </source>
</evidence>
<feature type="compositionally biased region" description="Polar residues" evidence="6">
    <location>
        <begin position="106"/>
        <end position="120"/>
    </location>
</feature>
<dbReference type="GO" id="GO:0051301">
    <property type="term" value="P:cell division"/>
    <property type="evidence" value="ECO:0007669"/>
    <property type="project" value="UniProtKB-KW"/>
</dbReference>
<evidence type="ECO:0000256" key="1">
    <source>
        <dbReference type="ARBA" id="ARBA00010963"/>
    </source>
</evidence>
<reference evidence="9" key="1">
    <citation type="submission" date="2016-04" db="UniProtKB">
        <authorList>
            <consortium name="WormBaseParasite"/>
        </authorList>
    </citation>
    <scope>IDENTIFICATION</scope>
</reference>
<dbReference type="Pfam" id="PF03966">
    <property type="entry name" value="Trm112p"/>
    <property type="match status" value="1"/>
</dbReference>
<keyword evidence="8" id="KW-1185">Reference proteome</keyword>
<dbReference type="AlphaFoldDB" id="A0A158R3J7"/>
<evidence type="ECO:0000313" key="9">
    <source>
        <dbReference type="WBParaSite" id="NBR_0001844201-mRNA-1"/>
    </source>
</evidence>
<evidence type="ECO:0000256" key="5">
    <source>
        <dbReference type="ARBA" id="ARBA00023306"/>
    </source>
</evidence>
<feature type="region of interest" description="Disordered" evidence="6">
    <location>
        <begin position="101"/>
        <end position="148"/>
    </location>
</feature>
<sequence length="485" mass="54744">MDRGANSSSETDITSDRFCTQFNSTALGSLEESLDPCSSNVNKKPDLKLSPILNDSVVERRTVFSKRMVQYRSRGESPLVKSSNLESHHILDDISEIHYEKEDSSNLKSSNQTFETSQSNKENDRPGTSTPEREQSNTTTNRFSRSTNSFESRLLETLHTNTFSPSVFAITGTPPTPEEFKWSIEELSLLKPVHITQEEIAQSAYSPDPEQEAKIQSILDEYWKNNTCYIPSPDVPVKNPLLASAHETPLCDAVRVSAAMRMKYSTSSPKARPNAGNISRRASFIQPCRNKQSQTELTIAPSVDFDFAQFLGPSCVYNSSEEFDEESVFNATASSAGSLRRRLFSDDFDRDVPNCGSPTNLMKLLTHNFLSSRFLKNVTNGYPLILRANQISNKEVEFNEKFVLNMMPKCSYVIAPNLIIRFNLKKSWNWLALRESRVQKSCIFQLHRVMLCVEIVDGELECPDTGRKFPIKDGIPNLLVNENEV</sequence>
<evidence type="ECO:0000313" key="7">
    <source>
        <dbReference type="EMBL" id="VDL82168.1"/>
    </source>
</evidence>
<protein>
    <recommendedName>
        <fullName evidence="2">Protein aurora borealis</fullName>
    </recommendedName>
</protein>
<evidence type="ECO:0000256" key="3">
    <source>
        <dbReference type="ARBA" id="ARBA00022618"/>
    </source>
</evidence>
<dbReference type="GO" id="GO:0007088">
    <property type="term" value="P:regulation of mitotic nuclear division"/>
    <property type="evidence" value="ECO:0007669"/>
    <property type="project" value="TreeGrafter"/>
</dbReference>
<dbReference type="GO" id="GO:0060236">
    <property type="term" value="P:regulation of mitotic spindle organization"/>
    <property type="evidence" value="ECO:0007669"/>
    <property type="project" value="TreeGrafter"/>
</dbReference>
<evidence type="ECO:0000256" key="2">
    <source>
        <dbReference type="ARBA" id="ARBA00020055"/>
    </source>
</evidence>
<feature type="compositionally biased region" description="Low complexity" evidence="6">
    <location>
        <begin position="136"/>
        <end position="148"/>
    </location>
</feature>
<comment type="similarity">
    <text evidence="1">Belongs to the BORA family.</text>
</comment>
<dbReference type="PANTHER" id="PTHR14728">
    <property type="entry name" value="PROTEIN AURORA BOREALIS"/>
    <property type="match status" value="1"/>
</dbReference>